<gene>
    <name evidence="2" type="ORF">ACPOL_3515</name>
</gene>
<dbReference type="Proteomes" id="UP000253606">
    <property type="component" value="Chromosome"/>
</dbReference>
<dbReference type="PANTHER" id="PTHR12110">
    <property type="entry name" value="HYDROXYPYRUVATE ISOMERASE"/>
    <property type="match status" value="1"/>
</dbReference>
<sequence length="277" mass="30348">MLDQMVWAGYEGIELGPYGFFPIEELLLPELEQRNLQLIGCFTGVRLSDPASASTVIDHVRKVVDLLSALGAPFLVIADEQSPARDKISGRVPADGSAGLSAAQWKHVGSIVAELAKLVNDYGLDLVFHPRVATYVETPEETAIFFDAASGSNVGLCLDTGHCVYAGGDPAREAEKYRHILRHVHIKDLEFDILQQARKDELTFDQAIERKIFTIIGHGDVDFPVFFNTLAKNDYRGWCVVEQDIKFEAIEIPSAVSVAESLKYLRGVVAGESASTA</sequence>
<evidence type="ECO:0000259" key="1">
    <source>
        <dbReference type="Pfam" id="PF01261"/>
    </source>
</evidence>
<dbReference type="Pfam" id="PF01261">
    <property type="entry name" value="AP_endonuc_2"/>
    <property type="match status" value="1"/>
</dbReference>
<evidence type="ECO:0000313" key="3">
    <source>
        <dbReference type="Proteomes" id="UP000253606"/>
    </source>
</evidence>
<dbReference type="InterPro" id="IPR013022">
    <property type="entry name" value="Xyl_isomerase-like_TIM-brl"/>
</dbReference>
<dbReference type="InterPro" id="IPR036237">
    <property type="entry name" value="Xyl_isomerase-like_sf"/>
</dbReference>
<dbReference type="SUPFAM" id="SSF51658">
    <property type="entry name" value="Xylose isomerase-like"/>
    <property type="match status" value="1"/>
</dbReference>
<name>A0A2Z5G194_9BACT</name>
<reference evidence="2 3" key="1">
    <citation type="journal article" date="2018" name="Front. Microbiol.">
        <title>Hydrolytic Capabilities as a Key to Environmental Success: Chitinolytic and Cellulolytic Acidobacteria From Acidic Sub-arctic Soils and Boreal Peatlands.</title>
        <authorList>
            <person name="Belova S.E."/>
            <person name="Ravin N.V."/>
            <person name="Pankratov T.A."/>
            <person name="Rakitin A.L."/>
            <person name="Ivanova A.A."/>
            <person name="Beletsky A.V."/>
            <person name="Mardanov A.V."/>
            <person name="Sinninghe Damste J.S."/>
            <person name="Dedysh S.N."/>
        </authorList>
    </citation>
    <scope>NUCLEOTIDE SEQUENCE [LARGE SCALE GENOMIC DNA]</scope>
    <source>
        <strain evidence="2 3">SBC82</strain>
    </source>
</reference>
<dbReference type="Gene3D" id="3.20.20.150">
    <property type="entry name" value="Divalent-metal-dependent TIM barrel enzymes"/>
    <property type="match status" value="1"/>
</dbReference>
<accession>A0A2Z5G194</accession>
<protein>
    <submittedName>
        <fullName evidence="2">Inosose dehydratase</fullName>
    </submittedName>
</protein>
<evidence type="ECO:0000313" key="2">
    <source>
        <dbReference type="EMBL" id="AXC12800.1"/>
    </source>
</evidence>
<dbReference type="EMBL" id="CP030840">
    <property type="protein sequence ID" value="AXC12800.1"/>
    <property type="molecule type" value="Genomic_DNA"/>
</dbReference>
<dbReference type="AlphaFoldDB" id="A0A2Z5G194"/>
<dbReference type="PANTHER" id="PTHR12110:SF41">
    <property type="entry name" value="INOSOSE DEHYDRATASE"/>
    <property type="match status" value="1"/>
</dbReference>
<proteinExistence type="predicted"/>
<keyword evidence="3" id="KW-1185">Reference proteome</keyword>
<organism evidence="2 3">
    <name type="scientific">Acidisarcina polymorpha</name>
    <dbReference type="NCBI Taxonomy" id="2211140"/>
    <lineage>
        <taxon>Bacteria</taxon>
        <taxon>Pseudomonadati</taxon>
        <taxon>Acidobacteriota</taxon>
        <taxon>Terriglobia</taxon>
        <taxon>Terriglobales</taxon>
        <taxon>Acidobacteriaceae</taxon>
        <taxon>Acidisarcina</taxon>
    </lineage>
</organism>
<dbReference type="InterPro" id="IPR050312">
    <property type="entry name" value="IolE/XylAMocC-like"/>
</dbReference>
<feature type="domain" description="Xylose isomerase-like TIM barrel" evidence="1">
    <location>
        <begin position="8"/>
        <end position="266"/>
    </location>
</feature>
<dbReference type="KEGG" id="abas:ACPOL_3515"/>